<organism evidence="1 2">
    <name type="scientific">Violaceomyces palustris</name>
    <dbReference type="NCBI Taxonomy" id="1673888"/>
    <lineage>
        <taxon>Eukaryota</taxon>
        <taxon>Fungi</taxon>
        <taxon>Dikarya</taxon>
        <taxon>Basidiomycota</taxon>
        <taxon>Ustilaginomycotina</taxon>
        <taxon>Ustilaginomycetes</taxon>
        <taxon>Violaceomycetales</taxon>
        <taxon>Violaceomycetaceae</taxon>
        <taxon>Violaceomyces</taxon>
    </lineage>
</organism>
<protein>
    <submittedName>
        <fullName evidence="1">AMS1-alpha-mannosidase</fullName>
    </submittedName>
</protein>
<name>A0ACD0P6Y2_9BASI</name>
<dbReference type="Proteomes" id="UP000245626">
    <property type="component" value="Unassembled WGS sequence"/>
</dbReference>
<keyword evidence="2" id="KW-1185">Reference proteome</keyword>
<dbReference type="EMBL" id="KZ819712">
    <property type="protein sequence ID" value="PWN53731.1"/>
    <property type="molecule type" value="Genomic_DNA"/>
</dbReference>
<proteinExistence type="predicted"/>
<evidence type="ECO:0000313" key="2">
    <source>
        <dbReference type="Proteomes" id="UP000245626"/>
    </source>
</evidence>
<accession>A0ACD0P6Y2</accession>
<evidence type="ECO:0000313" key="1">
    <source>
        <dbReference type="EMBL" id="PWN53731.1"/>
    </source>
</evidence>
<reference evidence="1 2" key="1">
    <citation type="journal article" date="2018" name="Mol. Biol. Evol.">
        <title>Broad Genomic Sampling Reveals a Smut Pathogenic Ancestry of the Fungal Clade Ustilaginomycotina.</title>
        <authorList>
            <person name="Kijpornyongpan T."/>
            <person name="Mondo S.J."/>
            <person name="Barry K."/>
            <person name="Sandor L."/>
            <person name="Lee J."/>
            <person name="Lipzen A."/>
            <person name="Pangilinan J."/>
            <person name="LaButti K."/>
            <person name="Hainaut M."/>
            <person name="Henrissat B."/>
            <person name="Grigoriev I.V."/>
            <person name="Spatafora J.W."/>
            <person name="Aime M.C."/>
        </authorList>
    </citation>
    <scope>NUCLEOTIDE SEQUENCE [LARGE SCALE GENOMIC DNA]</scope>
    <source>
        <strain evidence="1 2">SA 807</strain>
    </source>
</reference>
<sequence length="1092" mass="123894">MSSVPPKSSSIKKKSYPKLSSSSSRPVRAAPIRSIQERRINEFVGGQFSDYNLASLLFENRSDSADHVQIERWSPPPGTKPPFKEAVKQEFRPAKKGERFGPSWSNHWLKLHLKVPEEWRDKDWVQLEFDPGCEAMIFSQDGMPLQGITGGYDDNRRVDFPLPQSFRKGVTLYAEITANGMFGLPSDASGDPDPNRQFTLASADIVVKRPEAWKLMWDFQTLSQCIREMPKDGVLQNKALWVANEIMNTFRKADLDSISKCRKLAEEVLGTDWEKQGAKLYEQDVVEGREDTLIWSLGHTHIDSAWLWPYSATQQKVARSWSTQLDLMDRYPEFRFTASTAQQFQWLEQLYPELFKRVQDKVKEAKFQPIGGSWVECDANMPSGEAFVRQFVYGQRFFQTRFGKRCNIFWLPDTFGYNAQIPQLARQAGCDYFFTQKLSWNNINRFPHNTVMWVGLDGTQIMVHLTPVNNYDSQCGVDDLVRGVKNNQNLQVQPAALHLFGFGDGGGGPTEVMLERLRRARAISNNGYKEMPRVTVGRSADDFFEHVRKITEDGKRLATWAGEIYLEFHRGVYTSHGSIKQWNRQFEVIMHDLEWISTLASLRSGDYEYPKKEIDDLWEPLLLNQFHDCLPGSAIRKVYDDLEEIYADMLGRAKVLFQKARKALSEACSSPIKGRERKALGAINTLGIPRLELVRADLDSPFVKESILAAATDVVQRCEEKSGSGLLLVEDVDGSGHGNVVQDSARIMRNLEAVSVEETDHNEFALRSSAISVKVAKGRISSIYDHATGRELLAKGLTAGLSIAEDYPPQFDNWETEIYSLDTVEEIAFDTVRISEEGPWRCSLALEAKFGKSKVKVKMSLDALPASTRVGRQEARPLIRLETEIDWWEKHRFLRFEVPTRLRSGEASYETQFGITRRPTTRNTSWEAAKFEVCGHRFADLSEPNQGLSILTQTKYGYSVEGGRMRLSLLKAGTYPDAHEDEGKHRFTFALYPHLGDLAQADVVNVARRFNSPLKLDAHLVGLESRSLSMPISILPRQRGVEGGGILLDTVKRAEQDFEYHGTKPTTEKGDKSIVCRLYESIGVHSKATLKM</sequence>
<feature type="non-terminal residue" evidence="1">
    <location>
        <position position="1092"/>
    </location>
</feature>
<gene>
    <name evidence="1" type="ORF">IE53DRAFT_324403</name>
</gene>